<evidence type="ECO:0000313" key="7">
    <source>
        <dbReference type="Proteomes" id="UP001519345"/>
    </source>
</evidence>
<feature type="region of interest" description="Disordered" evidence="3">
    <location>
        <begin position="779"/>
        <end position="799"/>
    </location>
</feature>
<evidence type="ECO:0000313" key="6">
    <source>
        <dbReference type="EMBL" id="MBP1967971.1"/>
    </source>
</evidence>
<feature type="transmembrane region" description="Helical" evidence="4">
    <location>
        <begin position="163"/>
        <end position="186"/>
    </location>
</feature>
<gene>
    <name evidence="6" type="ORF">J2Z83_000063</name>
</gene>
<evidence type="ECO:0000256" key="4">
    <source>
        <dbReference type="SAM" id="Phobius"/>
    </source>
</evidence>
<feature type="coiled-coil region" evidence="2">
    <location>
        <begin position="439"/>
        <end position="508"/>
    </location>
</feature>
<feature type="domain" description="Phage tail tape measure protein" evidence="5">
    <location>
        <begin position="2"/>
        <end position="65"/>
    </location>
</feature>
<feature type="compositionally biased region" description="Basic and acidic residues" evidence="3">
    <location>
        <begin position="737"/>
        <end position="749"/>
    </location>
</feature>
<feature type="transmembrane region" description="Helical" evidence="4">
    <location>
        <begin position="193"/>
        <end position="214"/>
    </location>
</feature>
<evidence type="ECO:0000256" key="1">
    <source>
        <dbReference type="ARBA" id="ARBA00022612"/>
    </source>
</evidence>
<keyword evidence="4" id="KW-1133">Transmembrane helix</keyword>
<proteinExistence type="predicted"/>
<evidence type="ECO:0000259" key="5">
    <source>
        <dbReference type="Pfam" id="PF10145"/>
    </source>
</evidence>
<accession>A0ABS4IC84</accession>
<comment type="caution">
    <text evidence="6">The sequence shown here is derived from an EMBL/GenBank/DDBJ whole genome shotgun (WGS) entry which is preliminary data.</text>
</comment>
<dbReference type="PANTHER" id="PTHR37813">
    <property type="entry name" value="FELS-2 PROPHAGE PROTEIN"/>
    <property type="match status" value="1"/>
</dbReference>
<sequence length="1065" mass="114899">MLRQGLLRLSDPTGEAGDLIEELGINVFDADGNMKEMHDVVGELEGGLDGMSSQAETAALSTIFGSESTAGWSALLAEGSDELEDYTGELENSEGAASDMADTMQDNAQGSIEEFQSAVEGLKIEFGEELLPVFGNAVDGLTDLVRGFTEMDDATTTTIAQTALMAAGVLGVVTAVASLTAGIGALMAFAGPVGLAIVGLTAGLGAIGTGIYAATTYTEENKKANLDNVEALNDQAVALENSADTFDRLSEKANISNSELGELYDINQQIADATHSEEVDKLQSQYDNLAEKSGLSHEELDTLFEANEDLIEQSPNIESSISDQGNAFVDNTDAVREYIDSLHEATMVEMETERNKALEQETELRKEIKAEQEEINYLIDQQGIYTNAIDMSESEIRDRKAEIKELQKDTIAGSEEEKRLQDEYTALLDVENGHYLEGVERLQEQVKEKRESVDASEEELAKIEALDEGLADILLKREGISETGQEGIITLEETIAKNKEKLSDLDEELEKNGELSDDQQEKYDSLVEQNGELAEAQNYITDELELYGTVNSLVESQRDSLSEGTQEKLESLEATHDIEVAEGNILEQIQNKNGKLIEEREQLVENRKEQGANKDEIDEQIEAIDRKIDKGEGVALQMLKELDILELVRDGIQLNGDQLVEHLEQLGYTTEEAYQLASDLSGETVEALKEGTEESGQAGKDKGDAHKDGIDSTLDDNVNSARNIIGSTDSELGKGNPESKQHGKNKGDNHSSGIIGTRMNNINSAWEIINSSVDTLGEGTAQSQKAGENKGSSHDTGLASTIGLNLRTGRNLSSDVTGALGSTTDGGGGSSAGSMFNTGLGNWSSRIRGTGSSVASNGRSGLNSVSTTGAGTNFASGFQRGMNNRSDSIWSTAWSMGQNALSALSSSIRTASPSRETAITGGFFTDGFAIGIEDQEEEAKKSATSMAQNTHKAMTDEIDGLARTFNGAAYEIQANKDVLQVEHQINNSGMESRMEQLSDSLDQLTELFANVLGQQQQQIESSNRPINITMDKEKVGRGVYDTVDKTQMDKTDIQMILNGFRPSSD</sequence>
<dbReference type="Proteomes" id="UP001519345">
    <property type="component" value="Unassembled WGS sequence"/>
</dbReference>
<keyword evidence="1" id="KW-1188">Viral release from host cell</keyword>
<name>A0ABS4IC84_9BACI</name>
<feature type="compositionally biased region" description="Polar residues" evidence="3">
    <location>
        <begin position="715"/>
        <end position="730"/>
    </location>
</feature>
<organism evidence="6 7">
    <name type="scientific">Virgibacillus natechei</name>
    <dbReference type="NCBI Taxonomy" id="1216297"/>
    <lineage>
        <taxon>Bacteria</taxon>
        <taxon>Bacillati</taxon>
        <taxon>Bacillota</taxon>
        <taxon>Bacilli</taxon>
        <taxon>Bacillales</taxon>
        <taxon>Bacillaceae</taxon>
        <taxon>Virgibacillus</taxon>
    </lineage>
</organism>
<feature type="coiled-coil region" evidence="2">
    <location>
        <begin position="586"/>
        <end position="620"/>
    </location>
</feature>
<reference evidence="6 7" key="1">
    <citation type="submission" date="2021-03" db="EMBL/GenBank/DDBJ databases">
        <title>Genomic Encyclopedia of Type Strains, Phase IV (KMG-IV): sequencing the most valuable type-strain genomes for metagenomic binning, comparative biology and taxonomic classification.</title>
        <authorList>
            <person name="Goeker M."/>
        </authorList>
    </citation>
    <scope>NUCLEOTIDE SEQUENCE [LARGE SCALE GENOMIC DNA]</scope>
    <source>
        <strain evidence="6 7">DSM 25609</strain>
    </source>
</reference>
<feature type="region of interest" description="Disordered" evidence="3">
    <location>
        <begin position="684"/>
        <end position="756"/>
    </location>
</feature>
<evidence type="ECO:0000256" key="2">
    <source>
        <dbReference type="SAM" id="Coils"/>
    </source>
</evidence>
<keyword evidence="7" id="KW-1185">Reference proteome</keyword>
<keyword evidence="2" id="KW-0175">Coiled coil</keyword>
<protein>
    <recommendedName>
        <fullName evidence="5">Phage tail tape measure protein domain-containing protein</fullName>
    </recommendedName>
</protein>
<evidence type="ECO:0000256" key="3">
    <source>
        <dbReference type="SAM" id="MobiDB-lite"/>
    </source>
</evidence>
<dbReference type="PANTHER" id="PTHR37813:SF1">
    <property type="entry name" value="FELS-2 PROPHAGE PROTEIN"/>
    <property type="match status" value="1"/>
</dbReference>
<feature type="compositionally biased region" description="Basic and acidic residues" evidence="3">
    <location>
        <begin position="699"/>
        <end position="710"/>
    </location>
</feature>
<dbReference type="Pfam" id="PF10145">
    <property type="entry name" value="PhageMin_Tail"/>
    <property type="match status" value="1"/>
</dbReference>
<feature type="coiled-coil region" evidence="2">
    <location>
        <begin position="347"/>
        <end position="409"/>
    </location>
</feature>
<dbReference type="EMBL" id="JAGGKX010000001">
    <property type="protein sequence ID" value="MBP1967971.1"/>
    <property type="molecule type" value="Genomic_DNA"/>
</dbReference>
<keyword evidence="4" id="KW-0472">Membrane</keyword>
<dbReference type="NCBIfam" id="TIGR01760">
    <property type="entry name" value="tape_meas_TP901"/>
    <property type="match status" value="1"/>
</dbReference>
<keyword evidence="4" id="KW-0812">Transmembrane</keyword>
<dbReference type="InterPro" id="IPR010090">
    <property type="entry name" value="Phage_tape_meas"/>
</dbReference>